<dbReference type="SUPFAM" id="SSF57756">
    <property type="entry name" value="Retrovirus zinc finger-like domains"/>
    <property type="match status" value="1"/>
</dbReference>
<organism evidence="4 5">
    <name type="scientific">Brassica rapa subsp. trilocularis</name>
    <dbReference type="NCBI Taxonomy" id="1813537"/>
    <lineage>
        <taxon>Eukaryota</taxon>
        <taxon>Viridiplantae</taxon>
        <taxon>Streptophyta</taxon>
        <taxon>Embryophyta</taxon>
        <taxon>Tracheophyta</taxon>
        <taxon>Spermatophyta</taxon>
        <taxon>Magnoliopsida</taxon>
        <taxon>eudicotyledons</taxon>
        <taxon>Gunneridae</taxon>
        <taxon>Pentapetalae</taxon>
        <taxon>rosids</taxon>
        <taxon>malvids</taxon>
        <taxon>Brassicales</taxon>
        <taxon>Brassicaceae</taxon>
        <taxon>Brassiceae</taxon>
        <taxon>Brassica</taxon>
    </lineage>
</organism>
<dbReference type="Pfam" id="PF08284">
    <property type="entry name" value="RVP_2"/>
    <property type="match status" value="1"/>
</dbReference>
<evidence type="ECO:0000313" key="4">
    <source>
        <dbReference type="EMBL" id="KAG5398748.1"/>
    </source>
</evidence>
<keyword evidence="1" id="KW-0862">Zinc</keyword>
<protein>
    <recommendedName>
        <fullName evidence="3">CCHC-type domain-containing protein</fullName>
    </recommendedName>
</protein>
<evidence type="ECO:0000256" key="1">
    <source>
        <dbReference type="PROSITE-ProRule" id="PRU00047"/>
    </source>
</evidence>
<dbReference type="CDD" id="cd00303">
    <property type="entry name" value="retropepsin_like"/>
    <property type="match status" value="1"/>
</dbReference>
<feature type="region of interest" description="Disordered" evidence="2">
    <location>
        <begin position="185"/>
        <end position="212"/>
    </location>
</feature>
<keyword evidence="1" id="KW-0863">Zinc-finger</keyword>
<keyword evidence="1" id="KW-0479">Metal-binding</keyword>
<sequence length="344" mass="37513">MKGLRIELKNSCNVREFRSLNELMEKAAEQEAGLEEERKQNQATRAAKRPRETTTPVDNGTLNDGSVTKTPNITCQLCGRYGHAARDCRDRTEAGTGAALPAPPLKKPATQPRVFVAGNIQGAETIAGRVKVGGVVAYTLFDTGATHSFVSQALTKKWNFQGKYEARTTRVETAGPDEISAMGLNHQTLTKRSPARSESRRRRQPVEEAPPPITARVAQVADRECQAAGFSIPWRVTGFVWIIKGKNRGAGKIESRRVLAGRGRNTLQRVDCIQGTGCRVYPGQAASQECSKKRGGMVRLSCVVNGFLKSVLTEYFPKCSPLLLQVRSGRRRSEVGVVPVLGPG</sequence>
<proteinExistence type="predicted"/>
<comment type="caution">
    <text evidence="4">The sequence shown here is derived from an EMBL/GenBank/DDBJ whole genome shotgun (WGS) entry which is preliminary data.</text>
</comment>
<evidence type="ECO:0000313" key="5">
    <source>
        <dbReference type="Proteomes" id="UP000823674"/>
    </source>
</evidence>
<feature type="compositionally biased region" description="Basic and acidic residues" evidence="2">
    <location>
        <begin position="28"/>
        <end position="40"/>
    </location>
</feature>
<dbReference type="PROSITE" id="PS50158">
    <property type="entry name" value="ZF_CCHC"/>
    <property type="match status" value="1"/>
</dbReference>
<name>A0ABQ7MJ30_BRACM</name>
<dbReference type="EMBL" id="JADBGQ010000005">
    <property type="protein sequence ID" value="KAG5398748.1"/>
    <property type="molecule type" value="Genomic_DNA"/>
</dbReference>
<feature type="compositionally biased region" description="Polar residues" evidence="2">
    <location>
        <begin position="53"/>
        <end position="66"/>
    </location>
</feature>
<feature type="domain" description="CCHC-type" evidence="3">
    <location>
        <begin position="75"/>
        <end position="90"/>
    </location>
</feature>
<keyword evidence="5" id="KW-1185">Reference proteome</keyword>
<feature type="region of interest" description="Disordered" evidence="2">
    <location>
        <begin position="28"/>
        <end position="66"/>
    </location>
</feature>
<dbReference type="InterPro" id="IPR001878">
    <property type="entry name" value="Znf_CCHC"/>
</dbReference>
<dbReference type="InterPro" id="IPR021109">
    <property type="entry name" value="Peptidase_aspartic_dom_sf"/>
</dbReference>
<dbReference type="Gene3D" id="2.40.70.10">
    <property type="entry name" value="Acid Proteases"/>
    <property type="match status" value="1"/>
</dbReference>
<evidence type="ECO:0000259" key="3">
    <source>
        <dbReference type="PROSITE" id="PS50158"/>
    </source>
</evidence>
<reference evidence="4 5" key="1">
    <citation type="submission" date="2021-03" db="EMBL/GenBank/DDBJ databases">
        <authorList>
            <person name="King G.J."/>
            <person name="Bancroft I."/>
            <person name="Baten A."/>
            <person name="Bloomfield J."/>
            <person name="Borpatragohain P."/>
            <person name="He Z."/>
            <person name="Irish N."/>
            <person name="Irwin J."/>
            <person name="Liu K."/>
            <person name="Mauleon R.P."/>
            <person name="Moore J."/>
            <person name="Morris R."/>
            <person name="Ostergaard L."/>
            <person name="Wang B."/>
            <person name="Wells R."/>
        </authorList>
    </citation>
    <scope>NUCLEOTIDE SEQUENCE [LARGE SCALE GENOMIC DNA]</scope>
    <source>
        <strain evidence="4">R-o-18</strain>
        <tissue evidence="4">Leaf</tissue>
    </source>
</reference>
<accession>A0ABQ7MJ30</accession>
<dbReference type="Proteomes" id="UP000823674">
    <property type="component" value="Chromosome A05"/>
</dbReference>
<dbReference type="SUPFAM" id="SSF50630">
    <property type="entry name" value="Acid proteases"/>
    <property type="match status" value="1"/>
</dbReference>
<dbReference type="InterPro" id="IPR036875">
    <property type="entry name" value="Znf_CCHC_sf"/>
</dbReference>
<gene>
    <name evidence="4" type="primary">A05g509190.1_BraROA</name>
    <name evidence="4" type="ORF">IGI04_020562</name>
</gene>
<evidence type="ECO:0000256" key="2">
    <source>
        <dbReference type="SAM" id="MobiDB-lite"/>
    </source>
</evidence>